<dbReference type="Proteomes" id="UP000316714">
    <property type="component" value="Unassembled WGS sequence"/>
</dbReference>
<dbReference type="EMBL" id="SIHJ01000002">
    <property type="protein sequence ID" value="TWT33838.1"/>
    <property type="molecule type" value="Genomic_DNA"/>
</dbReference>
<keyword evidence="2" id="KW-1185">Reference proteome</keyword>
<dbReference type="GO" id="GO:0005737">
    <property type="term" value="C:cytoplasm"/>
    <property type="evidence" value="ECO:0007669"/>
    <property type="project" value="TreeGrafter"/>
</dbReference>
<organism evidence="1 2">
    <name type="scientific">Posidoniimonas corsicana</name>
    <dbReference type="NCBI Taxonomy" id="1938618"/>
    <lineage>
        <taxon>Bacteria</taxon>
        <taxon>Pseudomonadati</taxon>
        <taxon>Planctomycetota</taxon>
        <taxon>Planctomycetia</taxon>
        <taxon>Pirellulales</taxon>
        <taxon>Lacipirellulaceae</taxon>
        <taxon>Posidoniimonas</taxon>
    </lineage>
</organism>
<dbReference type="GO" id="GO:0016791">
    <property type="term" value="F:phosphatase activity"/>
    <property type="evidence" value="ECO:0007669"/>
    <property type="project" value="TreeGrafter"/>
</dbReference>
<name>A0A5C5V5N8_9BACT</name>
<dbReference type="SUPFAM" id="SSF53254">
    <property type="entry name" value="Phosphoglycerate mutase-like"/>
    <property type="match status" value="1"/>
</dbReference>
<dbReference type="InterPro" id="IPR013078">
    <property type="entry name" value="His_Pase_superF_clade-1"/>
</dbReference>
<dbReference type="AlphaFoldDB" id="A0A5C5V5N8"/>
<dbReference type="Gene3D" id="3.40.50.1240">
    <property type="entry name" value="Phosphoglycerate mutase-like"/>
    <property type="match status" value="1"/>
</dbReference>
<dbReference type="RefSeq" id="WP_146566786.1">
    <property type="nucleotide sequence ID" value="NZ_SIHJ01000002.1"/>
</dbReference>
<gene>
    <name evidence="1" type="primary">pspA_2</name>
    <name evidence="1" type="ORF">KOR34_36720</name>
</gene>
<protein>
    <submittedName>
        <fullName evidence="1">Phosphoserine phosphatase 1</fullName>
        <ecNumber evidence="1">3.1.3.3</ecNumber>
    </submittedName>
</protein>
<dbReference type="OrthoDB" id="9782128at2"/>
<comment type="caution">
    <text evidence="1">The sequence shown here is derived from an EMBL/GenBank/DDBJ whole genome shotgun (WGS) entry which is preliminary data.</text>
</comment>
<dbReference type="Pfam" id="PF00300">
    <property type="entry name" value="His_Phos_1"/>
    <property type="match status" value="1"/>
</dbReference>
<proteinExistence type="predicted"/>
<dbReference type="PANTHER" id="PTHR48100">
    <property type="entry name" value="BROAD-SPECIFICITY PHOSPHATASE YOR283W-RELATED"/>
    <property type="match status" value="1"/>
</dbReference>
<dbReference type="PANTHER" id="PTHR48100:SF1">
    <property type="entry name" value="HISTIDINE PHOSPHATASE FAMILY PROTEIN-RELATED"/>
    <property type="match status" value="1"/>
</dbReference>
<dbReference type="EC" id="3.1.3.3" evidence="1"/>
<reference evidence="1 2" key="1">
    <citation type="submission" date="2019-02" db="EMBL/GenBank/DDBJ databases">
        <title>Deep-cultivation of Planctomycetes and their phenomic and genomic characterization uncovers novel biology.</title>
        <authorList>
            <person name="Wiegand S."/>
            <person name="Jogler M."/>
            <person name="Boedeker C."/>
            <person name="Pinto D."/>
            <person name="Vollmers J."/>
            <person name="Rivas-Marin E."/>
            <person name="Kohn T."/>
            <person name="Peeters S.H."/>
            <person name="Heuer A."/>
            <person name="Rast P."/>
            <person name="Oberbeckmann S."/>
            <person name="Bunk B."/>
            <person name="Jeske O."/>
            <person name="Meyerdierks A."/>
            <person name="Storesund J.E."/>
            <person name="Kallscheuer N."/>
            <person name="Luecker S."/>
            <person name="Lage O.M."/>
            <person name="Pohl T."/>
            <person name="Merkel B.J."/>
            <person name="Hornburger P."/>
            <person name="Mueller R.-W."/>
            <person name="Bruemmer F."/>
            <person name="Labrenz M."/>
            <person name="Spormann A.M."/>
            <person name="Op Den Camp H."/>
            <person name="Overmann J."/>
            <person name="Amann R."/>
            <person name="Jetten M.S.M."/>
            <person name="Mascher T."/>
            <person name="Medema M.H."/>
            <person name="Devos D.P."/>
            <person name="Kaster A.-K."/>
            <person name="Ovreas L."/>
            <person name="Rohde M."/>
            <person name="Galperin M.Y."/>
            <person name="Jogler C."/>
        </authorList>
    </citation>
    <scope>NUCLEOTIDE SEQUENCE [LARGE SCALE GENOMIC DNA]</scope>
    <source>
        <strain evidence="1 2">KOR34</strain>
    </source>
</reference>
<sequence length="215" mass="23222">MPSVIEFPAADTTLVYLIRHGATPHNMMTPPRLQGSGINESLTERGREQAGRAADALASRPLAAVYTSPLKRAHETAQIIAGPHGQDALVEPAFQEINVGRWENRTWAEIQAEDADAYALYRQNPYVHGYPGGETGQGLLDRVTAGLEAIVARHAGKEVAVVAHSVVNRLYVGTTLGIPPEQSHWTPTSNCGISTVRYKEGRAKVLTVNATAHLM</sequence>
<keyword evidence="1" id="KW-0378">Hydrolase</keyword>
<dbReference type="InterPro" id="IPR029033">
    <property type="entry name" value="His_PPase_superfam"/>
</dbReference>
<evidence type="ECO:0000313" key="2">
    <source>
        <dbReference type="Proteomes" id="UP000316714"/>
    </source>
</evidence>
<dbReference type="InterPro" id="IPR050275">
    <property type="entry name" value="PGM_Phosphatase"/>
</dbReference>
<evidence type="ECO:0000313" key="1">
    <source>
        <dbReference type="EMBL" id="TWT33838.1"/>
    </source>
</evidence>
<dbReference type="SMART" id="SM00855">
    <property type="entry name" value="PGAM"/>
    <property type="match status" value="1"/>
</dbReference>
<dbReference type="CDD" id="cd07067">
    <property type="entry name" value="HP_PGM_like"/>
    <property type="match status" value="1"/>
</dbReference>
<accession>A0A5C5V5N8</accession>